<evidence type="ECO:0000313" key="1">
    <source>
        <dbReference type="EMBL" id="KMS99446.1"/>
    </source>
</evidence>
<dbReference type="Proteomes" id="UP000035740">
    <property type="component" value="Unassembled WGS sequence"/>
</dbReference>
<dbReference type="OrthoDB" id="17366at2759"/>
<organism evidence="1 2">
    <name type="scientific">Beta vulgaris subsp. vulgaris</name>
    <name type="common">Beet</name>
    <dbReference type="NCBI Taxonomy" id="3555"/>
    <lineage>
        <taxon>Eukaryota</taxon>
        <taxon>Viridiplantae</taxon>
        <taxon>Streptophyta</taxon>
        <taxon>Embryophyta</taxon>
        <taxon>Tracheophyta</taxon>
        <taxon>Spermatophyta</taxon>
        <taxon>Magnoliopsida</taxon>
        <taxon>eudicotyledons</taxon>
        <taxon>Gunneridae</taxon>
        <taxon>Pentapetalae</taxon>
        <taxon>Caryophyllales</taxon>
        <taxon>Chenopodiaceae</taxon>
        <taxon>Betoideae</taxon>
        <taxon>Beta</taxon>
    </lineage>
</organism>
<name>A0A0J8BES8_BETVV</name>
<dbReference type="AlphaFoldDB" id="A0A0J8BES8"/>
<proteinExistence type="predicted"/>
<accession>A0A0J8BES8</accession>
<sequence>MVLYGTLWQFSPAAAVFGASWVDWQRIFVKIRPTGSINYMVCLPAPGSIIGS</sequence>
<evidence type="ECO:0000313" key="2">
    <source>
        <dbReference type="Proteomes" id="UP000035740"/>
    </source>
</evidence>
<dbReference type="EMBL" id="KQ090218">
    <property type="protein sequence ID" value="KMS99446.1"/>
    <property type="molecule type" value="Genomic_DNA"/>
</dbReference>
<protein>
    <submittedName>
        <fullName evidence="1">Uncharacterized protein</fullName>
    </submittedName>
</protein>
<gene>
    <name evidence="1" type="ORF">BVRB_2g044450</name>
</gene>
<keyword evidence="2" id="KW-1185">Reference proteome</keyword>
<reference evidence="1 2" key="1">
    <citation type="journal article" date="2014" name="Nature">
        <title>The genome of the recently domesticated crop plant sugar beet (Beta vulgaris).</title>
        <authorList>
            <person name="Dohm J.C."/>
            <person name="Minoche A.E."/>
            <person name="Holtgrawe D."/>
            <person name="Capella-Gutierrez S."/>
            <person name="Zakrzewski F."/>
            <person name="Tafer H."/>
            <person name="Rupp O."/>
            <person name="Sorensen T.R."/>
            <person name="Stracke R."/>
            <person name="Reinhardt R."/>
            <person name="Goesmann A."/>
            <person name="Kraft T."/>
            <person name="Schulz B."/>
            <person name="Stadler P.F."/>
            <person name="Schmidt T."/>
            <person name="Gabaldon T."/>
            <person name="Lehrach H."/>
            <person name="Weisshaar B."/>
            <person name="Himmelbauer H."/>
        </authorList>
    </citation>
    <scope>NUCLEOTIDE SEQUENCE [LARGE SCALE GENOMIC DNA]</scope>
    <source>
        <tissue evidence="1">Taproot</tissue>
    </source>
</reference>
<dbReference type="Gramene" id="KMS99446">
    <property type="protein sequence ID" value="KMS99446"/>
    <property type="gene ID" value="BVRB_2g044450"/>
</dbReference>